<protein>
    <submittedName>
        <fullName evidence="1">Uncharacterized protein</fullName>
    </submittedName>
</protein>
<reference evidence="2" key="1">
    <citation type="submission" date="2014-08" db="EMBL/GenBank/DDBJ databases">
        <authorList>
            <person name="Moulin L."/>
        </authorList>
    </citation>
    <scope>NUCLEOTIDE SEQUENCE [LARGE SCALE GENOMIC DNA]</scope>
</reference>
<sequence length="72" mass="8209">MALGSSHLGARDGNGSPLTYILLRNLRSRRARYAVRHKLDLGPTKTFSCSRRVRYSLCLDRDLLLQNFSSEQ</sequence>
<dbReference type="AlphaFoldDB" id="A0A090G1G6"/>
<dbReference type="EMBL" id="CCMZ01000041">
    <property type="protein sequence ID" value="CDX24873.1"/>
    <property type="molecule type" value="Genomic_DNA"/>
</dbReference>
<keyword evidence="2" id="KW-1185">Reference proteome</keyword>
<proteinExistence type="predicted"/>
<name>A0A090G1G6_MESPL</name>
<evidence type="ECO:0000313" key="1">
    <source>
        <dbReference type="EMBL" id="CDX24873.1"/>
    </source>
</evidence>
<accession>A0A090G1G6</accession>
<organism evidence="1 2">
    <name type="scientific">Mesorhizobium plurifarium</name>
    <dbReference type="NCBI Taxonomy" id="69974"/>
    <lineage>
        <taxon>Bacteria</taxon>
        <taxon>Pseudomonadati</taxon>
        <taxon>Pseudomonadota</taxon>
        <taxon>Alphaproteobacteria</taxon>
        <taxon>Hyphomicrobiales</taxon>
        <taxon>Phyllobacteriaceae</taxon>
        <taxon>Mesorhizobium</taxon>
    </lineage>
</organism>
<evidence type="ECO:0000313" key="2">
    <source>
        <dbReference type="Proteomes" id="UP000045285"/>
    </source>
</evidence>
<dbReference type="Proteomes" id="UP000045285">
    <property type="component" value="Unassembled WGS sequence"/>
</dbReference>
<gene>
    <name evidence="1" type="ORF">MPL3356_460013</name>
</gene>